<dbReference type="Proteomes" id="UP000509303">
    <property type="component" value="Chromosome"/>
</dbReference>
<comment type="similarity">
    <text evidence="1">Belongs to the AfsR/DnrI/RedD regulatory family.</text>
</comment>
<feature type="domain" description="OmpR/PhoB-type" evidence="6">
    <location>
        <begin position="1"/>
        <end position="91"/>
    </location>
</feature>
<accession>A0A7H8NI33</accession>
<dbReference type="SMART" id="SM01043">
    <property type="entry name" value="BTAD"/>
    <property type="match status" value="1"/>
</dbReference>
<dbReference type="InterPro" id="IPR049945">
    <property type="entry name" value="AAA_22"/>
</dbReference>
<keyword evidence="2" id="KW-0902">Two-component regulatory system</keyword>
<dbReference type="EMBL" id="CP054929">
    <property type="protein sequence ID" value="QKW54203.1"/>
    <property type="molecule type" value="Genomic_DNA"/>
</dbReference>
<dbReference type="InterPro" id="IPR016032">
    <property type="entry name" value="Sig_transdc_resp-reg_C-effctor"/>
</dbReference>
<protein>
    <submittedName>
        <fullName evidence="7">Tetratricopeptide repeat protein</fullName>
    </submittedName>
</protein>
<evidence type="ECO:0000256" key="5">
    <source>
        <dbReference type="PROSITE-ProRule" id="PRU01091"/>
    </source>
</evidence>
<dbReference type="PANTHER" id="PTHR47691">
    <property type="entry name" value="REGULATOR-RELATED"/>
    <property type="match status" value="1"/>
</dbReference>
<keyword evidence="3 5" id="KW-0238">DNA-binding</keyword>
<dbReference type="SMART" id="SM00862">
    <property type="entry name" value="Trans_reg_C"/>
    <property type="match status" value="1"/>
</dbReference>
<evidence type="ECO:0000259" key="6">
    <source>
        <dbReference type="PROSITE" id="PS51755"/>
    </source>
</evidence>
<dbReference type="SUPFAM" id="SSF48452">
    <property type="entry name" value="TPR-like"/>
    <property type="match status" value="2"/>
</dbReference>
<dbReference type="GO" id="GO:0000160">
    <property type="term" value="P:phosphorelay signal transduction system"/>
    <property type="evidence" value="ECO:0007669"/>
    <property type="project" value="UniProtKB-KW"/>
</dbReference>
<keyword evidence="8" id="KW-1185">Reference proteome</keyword>
<dbReference type="Gene3D" id="3.40.50.300">
    <property type="entry name" value="P-loop containing nucleotide triphosphate hydrolases"/>
    <property type="match status" value="1"/>
</dbReference>
<dbReference type="InterPro" id="IPR058852">
    <property type="entry name" value="HTH_77"/>
</dbReference>
<dbReference type="InterPro" id="IPR036388">
    <property type="entry name" value="WH-like_DNA-bd_sf"/>
</dbReference>
<organism evidence="7 8">
    <name type="scientific">Streptomyces buecherae</name>
    <dbReference type="NCBI Taxonomy" id="2763006"/>
    <lineage>
        <taxon>Bacteria</taxon>
        <taxon>Bacillati</taxon>
        <taxon>Actinomycetota</taxon>
        <taxon>Actinomycetes</taxon>
        <taxon>Kitasatosporales</taxon>
        <taxon>Streptomycetaceae</taxon>
        <taxon>Streptomyces</taxon>
    </lineage>
</organism>
<dbReference type="AlphaFoldDB" id="A0A7H8NI33"/>
<dbReference type="Pfam" id="PF25872">
    <property type="entry name" value="HTH_77"/>
    <property type="match status" value="1"/>
</dbReference>
<dbReference type="CDD" id="cd15831">
    <property type="entry name" value="BTAD"/>
    <property type="match status" value="1"/>
</dbReference>
<dbReference type="InterPro" id="IPR001867">
    <property type="entry name" value="OmpR/PhoB-type_DNA-bd"/>
</dbReference>
<dbReference type="PRINTS" id="PR00364">
    <property type="entry name" value="DISEASERSIST"/>
</dbReference>
<dbReference type="InterPro" id="IPR027417">
    <property type="entry name" value="P-loop_NTPase"/>
</dbReference>
<evidence type="ECO:0000256" key="3">
    <source>
        <dbReference type="ARBA" id="ARBA00023125"/>
    </source>
</evidence>
<dbReference type="InterPro" id="IPR019734">
    <property type="entry name" value="TPR_rpt"/>
</dbReference>
<proteinExistence type="inferred from homology"/>
<evidence type="ECO:0000256" key="2">
    <source>
        <dbReference type="ARBA" id="ARBA00023012"/>
    </source>
</evidence>
<dbReference type="Gene3D" id="1.25.40.10">
    <property type="entry name" value="Tetratricopeptide repeat domain"/>
    <property type="match status" value="2"/>
</dbReference>
<dbReference type="GO" id="GO:0003677">
    <property type="term" value="F:DNA binding"/>
    <property type="evidence" value="ECO:0007669"/>
    <property type="project" value="UniProtKB-UniRule"/>
</dbReference>
<dbReference type="Pfam" id="PF03704">
    <property type="entry name" value="BTAD"/>
    <property type="match status" value="1"/>
</dbReference>
<dbReference type="PROSITE" id="PS51755">
    <property type="entry name" value="OMPR_PHOB"/>
    <property type="match status" value="1"/>
</dbReference>
<dbReference type="GO" id="GO:0006355">
    <property type="term" value="P:regulation of DNA-templated transcription"/>
    <property type="evidence" value="ECO:0007669"/>
    <property type="project" value="InterPro"/>
</dbReference>
<evidence type="ECO:0000256" key="1">
    <source>
        <dbReference type="ARBA" id="ARBA00005820"/>
    </source>
</evidence>
<evidence type="ECO:0000313" key="8">
    <source>
        <dbReference type="Proteomes" id="UP000509303"/>
    </source>
</evidence>
<dbReference type="PANTHER" id="PTHR47691:SF3">
    <property type="entry name" value="HTH-TYPE TRANSCRIPTIONAL REGULATOR RV0890C-RELATED"/>
    <property type="match status" value="1"/>
</dbReference>
<dbReference type="InterPro" id="IPR011990">
    <property type="entry name" value="TPR-like_helical_dom_sf"/>
</dbReference>
<dbReference type="Gene3D" id="1.10.10.10">
    <property type="entry name" value="Winged helix-like DNA-binding domain superfamily/Winged helix DNA-binding domain"/>
    <property type="match status" value="1"/>
</dbReference>
<dbReference type="Pfam" id="PF13401">
    <property type="entry name" value="AAA_22"/>
    <property type="match status" value="1"/>
</dbReference>
<keyword evidence="4" id="KW-0802">TPR repeat</keyword>
<dbReference type="InterPro" id="IPR005158">
    <property type="entry name" value="BTAD"/>
</dbReference>
<dbReference type="SUPFAM" id="SSF46894">
    <property type="entry name" value="C-terminal effector domain of the bipartite response regulators"/>
    <property type="match status" value="1"/>
</dbReference>
<evidence type="ECO:0000313" key="7">
    <source>
        <dbReference type="EMBL" id="QKW54203.1"/>
    </source>
</evidence>
<dbReference type="PROSITE" id="PS50005">
    <property type="entry name" value="TPR"/>
    <property type="match status" value="1"/>
</dbReference>
<reference evidence="7 8" key="1">
    <citation type="submission" date="2020-06" db="EMBL/GenBank/DDBJ databases">
        <title>Genome mining for natural products.</title>
        <authorList>
            <person name="Zhang B."/>
            <person name="Shi J."/>
            <person name="Ge H."/>
        </authorList>
    </citation>
    <scope>NUCLEOTIDE SEQUENCE [LARGE SCALE GENOMIC DNA]</scope>
    <source>
        <strain evidence="7 8">NA00687</strain>
    </source>
</reference>
<sequence>MRVAVLGPVRAVTDDGKPIPIPGTRLRMLLGRLALAAGERVSSDSLIDGLWGPAAADNAVNALHALVYRLRKLLGGAATLASMGAGYRLVVSARDVDAHRFEELAARGRRQLTAGAPREAVPLLDEALALWRGPAFADVLEAPYASSAGVRLEELRAVAIEDRFEAELRLGRHVEVLADLQATATEHPLRERLAALRMRALHAVGRRSEALAVYEQMRDTLAEQLGVDPSADVREAHLAVLRGHVTRPARPREPAPGRLPARLTTFIGRDEELAQLAGSLAASRLVTVVGPGGVGKTRLALEAAERHRTCRQGRLWHVPLAQVTGPDAVADAVLGALGTSCGRPLGGGPAEPVYRVAELLGPGEAVLVLDNCEHLVGPVAEFARPLLELLPHLIILATSREPLEVMGEALCRLEPLDLPPDGAGPSTVAESGAVRLFAARAAAVRPGFEVNESTAESVSEVVRRLDGLPLALELAAARLRSMSLAQVAERLDDRFRLLSAGNRAAQPRQRTLHAVIEWSWDLLTERERALARRMSVFPARHGGAAVEAVCADERTLPAREVVYVLASLVDRSIVQQDQDGYRMLETVRAYAADALLRAGEREVVRERFTHHFAALADEHEPQLRSECQPASLRVFADEYDNLVGALRTATDDADAATALRLLAPLYWYWNTLSYEPRAGTFVARVLALGDALPADARAALTALHLLTGAEGQSADAERVRTAIEDCARTGALARYPMVLLVTLPVGHLLGMGELIESLMREVREGPDQWAIGCTFMAEAFIRLDRGDWHGSAIARTRALHAFERTGDGLWTAMALAGVAQAHSLRGEHDQAVAAYRRAIALAPQSEVTYRLALATEHMRGGDLVSAREEIDAAERMVEATGRRLWRVEAMATQAIWLRRAGDPLRSGWELERMAALTRGTSLFGPEIEVWAATMRMANHLTAGDAARARAMLPELVQAAFACRDIAPAAQHLAALLLLEGDPSGATTALGMSRAIRGAYDEGDPELRELAAELARRLGPKEYATAFGRGADMPRQDALDQLARHLPG</sequence>
<dbReference type="SMART" id="SM00028">
    <property type="entry name" value="TPR"/>
    <property type="match status" value="1"/>
</dbReference>
<feature type="DNA-binding region" description="OmpR/PhoB-type" evidence="5">
    <location>
        <begin position="1"/>
        <end position="91"/>
    </location>
</feature>
<dbReference type="Pfam" id="PF13424">
    <property type="entry name" value="TPR_12"/>
    <property type="match status" value="1"/>
</dbReference>
<dbReference type="SUPFAM" id="SSF52540">
    <property type="entry name" value="P-loop containing nucleoside triphosphate hydrolases"/>
    <property type="match status" value="1"/>
</dbReference>
<evidence type="ECO:0000256" key="4">
    <source>
        <dbReference type="PROSITE-ProRule" id="PRU00339"/>
    </source>
</evidence>
<dbReference type="GO" id="GO:0016887">
    <property type="term" value="F:ATP hydrolysis activity"/>
    <property type="evidence" value="ECO:0007669"/>
    <property type="project" value="InterPro"/>
</dbReference>
<gene>
    <name evidence="7" type="ORF">HUT08_03230</name>
</gene>
<feature type="repeat" description="TPR" evidence="4">
    <location>
        <begin position="812"/>
        <end position="845"/>
    </location>
</feature>
<name>A0A7H8NI33_9ACTN</name>